<reference evidence="1" key="1">
    <citation type="submission" date="2021-06" db="EMBL/GenBank/DDBJ databases">
        <authorList>
            <person name="Kallberg Y."/>
            <person name="Tangrot J."/>
            <person name="Rosling A."/>
        </authorList>
    </citation>
    <scope>NUCLEOTIDE SEQUENCE</scope>
    <source>
        <strain evidence="1">MA461A</strain>
    </source>
</reference>
<evidence type="ECO:0000313" key="1">
    <source>
        <dbReference type="EMBL" id="CAG8841889.1"/>
    </source>
</evidence>
<keyword evidence="2" id="KW-1185">Reference proteome</keyword>
<evidence type="ECO:0000313" key="2">
    <source>
        <dbReference type="Proteomes" id="UP000789920"/>
    </source>
</evidence>
<accession>A0ACA9SLJ7</accession>
<gene>
    <name evidence="1" type="ORF">RPERSI_LOCUS32072</name>
</gene>
<feature type="non-terminal residue" evidence="1">
    <location>
        <position position="1"/>
    </location>
</feature>
<dbReference type="EMBL" id="CAJVQC010132126">
    <property type="protein sequence ID" value="CAG8841889.1"/>
    <property type="molecule type" value="Genomic_DNA"/>
</dbReference>
<name>A0ACA9SLJ7_9GLOM</name>
<organism evidence="1 2">
    <name type="scientific">Racocetra persica</name>
    <dbReference type="NCBI Taxonomy" id="160502"/>
    <lineage>
        <taxon>Eukaryota</taxon>
        <taxon>Fungi</taxon>
        <taxon>Fungi incertae sedis</taxon>
        <taxon>Mucoromycota</taxon>
        <taxon>Glomeromycotina</taxon>
        <taxon>Glomeromycetes</taxon>
        <taxon>Diversisporales</taxon>
        <taxon>Gigasporaceae</taxon>
        <taxon>Racocetra</taxon>
    </lineage>
</organism>
<comment type="caution">
    <text evidence="1">The sequence shown here is derived from an EMBL/GenBank/DDBJ whole genome shotgun (WGS) entry which is preliminary data.</text>
</comment>
<sequence>NRVANHNKDEPLDLKSPWEKGEVRCLDVLTPTPGIILNPNDRAWIRWQKTKSCNPLTPLSNFEIKLHDLPSVKGSFNDSNGVEAMVFGLTGPITITRKATTAPKTYFSPIGMKKGQQTSNCDSVISDLFMSRN</sequence>
<dbReference type="Proteomes" id="UP000789920">
    <property type="component" value="Unassembled WGS sequence"/>
</dbReference>
<feature type="non-terminal residue" evidence="1">
    <location>
        <position position="133"/>
    </location>
</feature>
<proteinExistence type="predicted"/>
<protein>
    <submittedName>
        <fullName evidence="1">7117_t:CDS:1</fullName>
    </submittedName>
</protein>